<dbReference type="RefSeq" id="WP_070954407.1">
    <property type="nucleotide sequence ID" value="NZ_CP015208.1"/>
</dbReference>
<evidence type="ECO:0000313" key="3">
    <source>
        <dbReference type="Proteomes" id="UP000243784"/>
    </source>
</evidence>
<accession>A0A1D9DYK7</accession>
<proteinExistence type="predicted"/>
<evidence type="ECO:0000256" key="1">
    <source>
        <dbReference type="SAM" id="MobiDB-lite"/>
    </source>
</evidence>
<keyword evidence="3" id="KW-1185">Reference proteome</keyword>
<feature type="compositionally biased region" description="Low complexity" evidence="1">
    <location>
        <begin position="52"/>
        <end position="98"/>
    </location>
</feature>
<sequence>MTVLVPGRATLVSTQLLAVGLAALGIGAVAGYSAIPTTLDSGAVLVKGPRGETGPMGPTGPPGAVGAVGPQGPQGVAGPTGPQGPTGADGAPGQAGPIGEIGPAGNDGAPGQPGPSGAIGPAGPTGDTGPMGPTGPQGETGPQGLAGPQGIQGIQGIQGEIGPMGPTGIVVATSPLQYNADTRTISLDLDAFERLGSLDYLQFNTSSTAERQPGRLVWNDVDGTLDLRLKENLVTLQIGQESVQVVLNNTGGTLLNGRAVRVTGSSGGRMTVTHADNSTVIGSTGVIGVLTEDIEPNTVGYVTTYGLVRDTNTSSWAAGAPLYADGSGVLTDVRPVNGRVVQIGYVAQSDATNGIIYVNPMQNFEPPIGGPCQVPGQTGLGTYAWHNLTGQRWIVVCDY</sequence>
<dbReference type="GO" id="GO:0005615">
    <property type="term" value="C:extracellular space"/>
    <property type="evidence" value="ECO:0007669"/>
    <property type="project" value="TreeGrafter"/>
</dbReference>
<gene>
    <name evidence="2" type="ORF">A4Z71_02600</name>
</gene>
<evidence type="ECO:0000313" key="2">
    <source>
        <dbReference type="EMBL" id="AOY55896.1"/>
    </source>
</evidence>
<dbReference type="STRING" id="535712.A4Z71_02600"/>
<feature type="compositionally biased region" description="Low complexity" evidence="1">
    <location>
        <begin position="115"/>
        <end position="160"/>
    </location>
</feature>
<name>A0A1D9DYK7_9MICO</name>
<dbReference type="PANTHER" id="PTHR24023">
    <property type="entry name" value="COLLAGEN ALPHA"/>
    <property type="match status" value="1"/>
</dbReference>
<dbReference type="Proteomes" id="UP000243784">
    <property type="component" value="Chromosome"/>
</dbReference>
<reference evidence="2 3" key="1">
    <citation type="journal article" date="2016" name="Biochim. Biophys. Acta">
        <title>Photochemical characterization of actinorhodopsin and its functional existence in the natural host.</title>
        <authorList>
            <person name="Nakamura S."/>
            <person name="Kikukawa T."/>
            <person name="Tamogami J."/>
            <person name="Kamiya M."/>
            <person name="Aizawa T."/>
            <person name="Hahn M.W."/>
            <person name="Ihara K."/>
            <person name="Kamo N."/>
            <person name="Demura M."/>
        </authorList>
    </citation>
    <scope>NUCLEOTIDE SEQUENCE [LARGE SCALE GENOMIC DNA]</scope>
    <source>
        <strain evidence="2 3">MWH-Dar1</strain>
    </source>
</reference>
<dbReference type="KEGG" id="rpla:A4Z71_02600"/>
<dbReference type="InterPro" id="IPR050149">
    <property type="entry name" value="Collagen_superfamily"/>
</dbReference>
<feature type="region of interest" description="Disordered" evidence="1">
    <location>
        <begin position="49"/>
        <end position="160"/>
    </location>
</feature>
<organism evidence="2 3">
    <name type="scientific">Candidatus Rhodoluna planktonica</name>
    <dbReference type="NCBI Taxonomy" id="535712"/>
    <lineage>
        <taxon>Bacteria</taxon>
        <taxon>Bacillati</taxon>
        <taxon>Actinomycetota</taxon>
        <taxon>Actinomycetes</taxon>
        <taxon>Micrococcales</taxon>
        <taxon>Microbacteriaceae</taxon>
        <taxon>Luna cluster</taxon>
        <taxon>Luna-1 subcluster</taxon>
        <taxon>Rhodoluna</taxon>
    </lineage>
</organism>
<dbReference type="GO" id="GO:0030020">
    <property type="term" value="F:extracellular matrix structural constituent conferring tensile strength"/>
    <property type="evidence" value="ECO:0007669"/>
    <property type="project" value="TreeGrafter"/>
</dbReference>
<dbReference type="OrthoDB" id="9836824at2"/>
<dbReference type="PANTHER" id="PTHR24023:SF1082">
    <property type="entry name" value="COLLAGEN TRIPLE HELIX REPEAT"/>
    <property type="match status" value="1"/>
</dbReference>
<dbReference type="GO" id="GO:0031012">
    <property type="term" value="C:extracellular matrix"/>
    <property type="evidence" value="ECO:0007669"/>
    <property type="project" value="TreeGrafter"/>
</dbReference>
<dbReference type="EMBL" id="CP015208">
    <property type="protein sequence ID" value="AOY55896.1"/>
    <property type="molecule type" value="Genomic_DNA"/>
</dbReference>
<protein>
    <submittedName>
        <fullName evidence="2">Uncharacterized protein</fullName>
    </submittedName>
</protein>
<dbReference type="GO" id="GO:0030198">
    <property type="term" value="P:extracellular matrix organization"/>
    <property type="evidence" value="ECO:0007669"/>
    <property type="project" value="TreeGrafter"/>
</dbReference>
<dbReference type="InterPro" id="IPR008160">
    <property type="entry name" value="Collagen"/>
</dbReference>
<dbReference type="AlphaFoldDB" id="A0A1D9DYK7"/>
<dbReference type="Pfam" id="PF01391">
    <property type="entry name" value="Collagen"/>
    <property type="match status" value="1"/>
</dbReference>